<evidence type="ECO:0000256" key="1">
    <source>
        <dbReference type="ARBA" id="ARBA00004141"/>
    </source>
</evidence>
<keyword evidence="2 5" id="KW-0812">Transmembrane</keyword>
<gene>
    <name evidence="6" type="ORF">EVOR1521_LOCUS15118</name>
</gene>
<dbReference type="Pfam" id="PF05653">
    <property type="entry name" value="Mg_trans_NIPA"/>
    <property type="match status" value="1"/>
</dbReference>
<feature type="transmembrane region" description="Helical" evidence="5">
    <location>
        <begin position="71"/>
        <end position="96"/>
    </location>
</feature>
<feature type="transmembrane region" description="Helical" evidence="5">
    <location>
        <begin position="38"/>
        <end position="59"/>
    </location>
</feature>
<dbReference type="GO" id="GO:0015095">
    <property type="term" value="F:magnesium ion transmembrane transporter activity"/>
    <property type="evidence" value="ECO:0007669"/>
    <property type="project" value="InterPro"/>
</dbReference>
<feature type="transmembrane region" description="Helical" evidence="5">
    <location>
        <begin position="352"/>
        <end position="369"/>
    </location>
</feature>
<keyword evidence="4 5" id="KW-0472">Membrane</keyword>
<feature type="transmembrane region" description="Helical" evidence="5">
    <location>
        <begin position="418"/>
        <end position="436"/>
    </location>
</feature>
<evidence type="ECO:0008006" key="8">
    <source>
        <dbReference type="Google" id="ProtNLM"/>
    </source>
</evidence>
<dbReference type="GO" id="GO:0016020">
    <property type="term" value="C:membrane"/>
    <property type="evidence" value="ECO:0007669"/>
    <property type="project" value="UniProtKB-SubCell"/>
</dbReference>
<evidence type="ECO:0000256" key="3">
    <source>
        <dbReference type="ARBA" id="ARBA00022989"/>
    </source>
</evidence>
<dbReference type="InterPro" id="IPR008521">
    <property type="entry name" value="Mg_trans_NIPA"/>
</dbReference>
<organism evidence="6 7">
    <name type="scientific">Effrenium voratum</name>
    <dbReference type="NCBI Taxonomy" id="2562239"/>
    <lineage>
        <taxon>Eukaryota</taxon>
        <taxon>Sar</taxon>
        <taxon>Alveolata</taxon>
        <taxon>Dinophyceae</taxon>
        <taxon>Suessiales</taxon>
        <taxon>Symbiodiniaceae</taxon>
        <taxon>Effrenium</taxon>
    </lineage>
</organism>
<accession>A0AA36IKX6</accession>
<feature type="transmembrane region" description="Helical" evidence="5">
    <location>
        <begin position="7"/>
        <end position="32"/>
    </location>
</feature>
<feature type="transmembrane region" description="Helical" evidence="5">
    <location>
        <begin position="516"/>
        <end position="536"/>
    </location>
</feature>
<feature type="transmembrane region" description="Helical" evidence="5">
    <location>
        <begin position="389"/>
        <end position="411"/>
    </location>
</feature>
<dbReference type="Proteomes" id="UP001178507">
    <property type="component" value="Unassembled WGS sequence"/>
</dbReference>
<evidence type="ECO:0000313" key="6">
    <source>
        <dbReference type="EMBL" id="CAJ1389514.1"/>
    </source>
</evidence>
<dbReference type="EMBL" id="CAUJNA010001890">
    <property type="protein sequence ID" value="CAJ1389514.1"/>
    <property type="molecule type" value="Genomic_DNA"/>
</dbReference>
<keyword evidence="3 5" id="KW-1133">Transmembrane helix</keyword>
<protein>
    <recommendedName>
        <fullName evidence="8">Magnesium transporter</fullName>
    </recommendedName>
</protein>
<dbReference type="AlphaFoldDB" id="A0AA36IKX6"/>
<proteinExistence type="predicted"/>
<feature type="transmembrane region" description="Helical" evidence="5">
    <location>
        <begin position="296"/>
        <end position="316"/>
    </location>
</feature>
<reference evidence="6" key="1">
    <citation type="submission" date="2023-08" db="EMBL/GenBank/DDBJ databases">
        <authorList>
            <person name="Chen Y."/>
            <person name="Shah S."/>
            <person name="Dougan E. K."/>
            <person name="Thang M."/>
            <person name="Chan C."/>
        </authorList>
    </citation>
    <scope>NUCLEOTIDE SEQUENCE</scope>
</reference>
<feature type="transmembrane region" description="Helical" evidence="5">
    <location>
        <begin position="322"/>
        <end position="343"/>
    </location>
</feature>
<name>A0AA36IKX6_9DINO</name>
<evidence type="ECO:0000256" key="2">
    <source>
        <dbReference type="ARBA" id="ARBA00022692"/>
    </source>
</evidence>
<dbReference type="PANTHER" id="PTHR12570">
    <property type="match status" value="1"/>
</dbReference>
<feature type="transmembrane region" description="Helical" evidence="5">
    <location>
        <begin position="481"/>
        <end position="504"/>
    </location>
</feature>
<evidence type="ECO:0000256" key="4">
    <source>
        <dbReference type="ARBA" id="ARBA00023136"/>
    </source>
</evidence>
<keyword evidence="7" id="KW-1185">Reference proteome</keyword>
<comment type="caution">
    <text evidence="6">The sequence shown here is derived from an EMBL/GenBank/DDBJ whole genome shotgun (WGS) entry which is preliminary data.</text>
</comment>
<sequence length="602" mass="65627">MGPRLNLVAVFANFLVPWAAFGVTFWALSFSLRFSYPWLAWSIAALLLGAAGVSALAAFKWSNQSSRAAHWYHYFAWAMCISVLAGVVLGCLNYRYTMHDSYVLEMDLKLYKDVNVGQAKGQQMMDAGLVDFGSGGLDLQKAFSFIDGETYCVAPITNGQGPLPVYDFWAVGSRPSSLSRGEDGAIHAKELGGKKWAGTGRDREELPTFAAVNLRRRQEMQHPELRNYYDTMIPVAPWSRSRRQPAVICGGVPTWLWGVALCVLSNCLTALGLVTQKLAHLQVEQSGGKSRYFKQPWWMAGMAAFVLGQVANIPAMALTPQTMLSCLGGLSLVFNSAYAHVLLGERLRSSEVLVMLAMVIGAGMVVSVTPVPKTHHESTQIFGALLHRAFLLTAVGVTAFLGVLGLLAYFVATPLKPFFLGLTCAACGSYGMTFFKCGAEVISSTSRWWLNLELYMLGIIALGICAVQIHTMNLGLRIGEVVTIIPTFFALGVLFALVQAELAFGELNELRGAHNIVIFVVGVVLVLGATVALLLLHRQEEEPEDLETERLPLLHRKAGSEPTLQRSHWSLNTLSPLGLPRTSFDNIHELTLLSVTGPMGVA</sequence>
<comment type="subcellular location">
    <subcellularLocation>
        <location evidence="1">Membrane</location>
        <topology evidence="1">Multi-pass membrane protein</topology>
    </subcellularLocation>
</comment>
<evidence type="ECO:0000256" key="5">
    <source>
        <dbReference type="SAM" id="Phobius"/>
    </source>
</evidence>
<feature type="transmembrane region" description="Helical" evidence="5">
    <location>
        <begin position="255"/>
        <end position="275"/>
    </location>
</feature>
<evidence type="ECO:0000313" key="7">
    <source>
        <dbReference type="Proteomes" id="UP001178507"/>
    </source>
</evidence>
<feature type="transmembrane region" description="Helical" evidence="5">
    <location>
        <begin position="448"/>
        <end position="469"/>
    </location>
</feature>